<dbReference type="GO" id="GO:0016628">
    <property type="term" value="F:oxidoreductase activity, acting on the CH-CH group of donors, NAD or NADP as acceptor"/>
    <property type="evidence" value="ECO:0007669"/>
    <property type="project" value="UniProtKB-ARBA"/>
</dbReference>
<dbReference type="CDD" id="cd02933">
    <property type="entry name" value="OYE_like_FMN"/>
    <property type="match status" value="1"/>
</dbReference>
<sequence>MPRSPAPKGLASLFEPLQLGELRLANRIVMAPMTRSRADADDAPSELHAAYYGQRASAGLIVAEGTYPSLDGKGYCRTPGIATPRQIEAWRGVTDEVRRRGAASNVLQLMHVGRVASRHNKAASAETVAPSAIAARGSLYSDSHGMVPMDLPRALHSAEIVQVIEDYRQAALNARAAGFDGVELHCSSGYLPMQFLLPGSNQRNDGYGGSLHKRIRFAVETLEALSEALGAGRVGLRIIPGNPYNDMQDDDPVATYGALLDAIDPLGLAYVQVSRSPQAGLDAFALVRRHFRGGLILNDSFDGASAAQALDAGLGEAVSFARHFIANPDLVARLRNQQALAEFDRATLYTAGARGYTDYPALDEPAHAEESHA</sequence>
<evidence type="ECO:0000256" key="2">
    <source>
        <dbReference type="ARBA" id="ARBA00005979"/>
    </source>
</evidence>
<dbReference type="PANTHER" id="PTHR22893">
    <property type="entry name" value="NADH OXIDOREDUCTASE-RELATED"/>
    <property type="match status" value="1"/>
</dbReference>
<protein>
    <submittedName>
        <fullName evidence="5">N-ethylmaleimide reductase</fullName>
    </submittedName>
</protein>
<evidence type="ECO:0000256" key="1">
    <source>
        <dbReference type="ARBA" id="ARBA00001917"/>
    </source>
</evidence>
<accession>A0A1G8EMU4</accession>
<proteinExistence type="inferred from homology"/>
<organism evidence="5 6">
    <name type="scientific">Pseudomonas panipatensis</name>
    <dbReference type="NCBI Taxonomy" id="428992"/>
    <lineage>
        <taxon>Bacteria</taxon>
        <taxon>Pseudomonadati</taxon>
        <taxon>Pseudomonadota</taxon>
        <taxon>Gammaproteobacteria</taxon>
        <taxon>Pseudomonadales</taxon>
        <taxon>Pseudomonadaceae</taxon>
        <taxon>Pseudomonas</taxon>
    </lineage>
</organism>
<dbReference type="InterPro" id="IPR013785">
    <property type="entry name" value="Aldolase_TIM"/>
</dbReference>
<name>A0A1G8EMU4_9PSED</name>
<gene>
    <name evidence="5" type="ORF">SAMN05216272_102665</name>
</gene>
<dbReference type="GO" id="GO:0005829">
    <property type="term" value="C:cytosol"/>
    <property type="evidence" value="ECO:0007669"/>
    <property type="project" value="TreeGrafter"/>
</dbReference>
<evidence type="ECO:0000256" key="3">
    <source>
        <dbReference type="ARBA" id="ARBA00023002"/>
    </source>
</evidence>
<evidence type="ECO:0000259" key="4">
    <source>
        <dbReference type="Pfam" id="PF00724"/>
    </source>
</evidence>
<evidence type="ECO:0000313" key="5">
    <source>
        <dbReference type="EMBL" id="SDH71162.1"/>
    </source>
</evidence>
<feature type="domain" description="NADH:flavin oxidoreductase/NADH oxidase N-terminal" evidence="4">
    <location>
        <begin position="12"/>
        <end position="338"/>
    </location>
</feature>
<dbReference type="Pfam" id="PF00724">
    <property type="entry name" value="Oxidored_FMN"/>
    <property type="match status" value="1"/>
</dbReference>
<keyword evidence="6" id="KW-1185">Reference proteome</keyword>
<dbReference type="FunFam" id="3.20.20.70:FF:000059">
    <property type="entry name" value="N-ethylmaleimide reductase, FMN-linked"/>
    <property type="match status" value="1"/>
</dbReference>
<comment type="similarity">
    <text evidence="2">Belongs to the NADH:flavin oxidoreductase/NADH oxidase family.</text>
</comment>
<dbReference type="GO" id="GO:0010181">
    <property type="term" value="F:FMN binding"/>
    <property type="evidence" value="ECO:0007669"/>
    <property type="project" value="InterPro"/>
</dbReference>
<dbReference type="InterPro" id="IPR045247">
    <property type="entry name" value="Oye-like"/>
</dbReference>
<dbReference type="Proteomes" id="UP000199636">
    <property type="component" value="Unassembled WGS sequence"/>
</dbReference>
<dbReference type="EMBL" id="FNDS01000002">
    <property type="protein sequence ID" value="SDH71162.1"/>
    <property type="molecule type" value="Genomic_DNA"/>
</dbReference>
<dbReference type="STRING" id="428992.SAMN05216272_102665"/>
<dbReference type="AlphaFoldDB" id="A0A1G8EMU4"/>
<dbReference type="SUPFAM" id="SSF51395">
    <property type="entry name" value="FMN-linked oxidoreductases"/>
    <property type="match status" value="1"/>
</dbReference>
<evidence type="ECO:0000313" key="6">
    <source>
        <dbReference type="Proteomes" id="UP000199636"/>
    </source>
</evidence>
<comment type="cofactor">
    <cofactor evidence="1">
        <name>FMN</name>
        <dbReference type="ChEBI" id="CHEBI:58210"/>
    </cofactor>
</comment>
<reference evidence="6" key="1">
    <citation type="submission" date="2016-10" db="EMBL/GenBank/DDBJ databases">
        <authorList>
            <person name="Varghese N."/>
            <person name="Submissions S."/>
        </authorList>
    </citation>
    <scope>NUCLEOTIDE SEQUENCE [LARGE SCALE GENOMIC DNA]</scope>
    <source>
        <strain evidence="6">CCM 7469</strain>
    </source>
</reference>
<dbReference type="PANTHER" id="PTHR22893:SF91">
    <property type="entry name" value="NADPH DEHYDROGENASE 2-RELATED"/>
    <property type="match status" value="1"/>
</dbReference>
<dbReference type="Gene3D" id="3.20.20.70">
    <property type="entry name" value="Aldolase class I"/>
    <property type="match status" value="1"/>
</dbReference>
<dbReference type="InterPro" id="IPR001155">
    <property type="entry name" value="OxRdtase_FMN_N"/>
</dbReference>
<keyword evidence="3" id="KW-0560">Oxidoreductase</keyword>